<evidence type="ECO:0008006" key="4">
    <source>
        <dbReference type="Google" id="ProtNLM"/>
    </source>
</evidence>
<dbReference type="AlphaFoldDB" id="A0A847RM05"/>
<feature type="chain" id="PRO_5032307783" description="DUF1161 domain-containing protein" evidence="1">
    <location>
        <begin position="23"/>
        <end position="79"/>
    </location>
</feature>
<keyword evidence="3" id="KW-1185">Reference proteome</keyword>
<feature type="signal peptide" evidence="1">
    <location>
        <begin position="1"/>
        <end position="22"/>
    </location>
</feature>
<organism evidence="2 3">
    <name type="scientific">Chitinophaga varians</name>
    <dbReference type="NCBI Taxonomy" id="2202339"/>
    <lineage>
        <taxon>Bacteria</taxon>
        <taxon>Pseudomonadati</taxon>
        <taxon>Bacteroidota</taxon>
        <taxon>Chitinophagia</taxon>
        <taxon>Chitinophagales</taxon>
        <taxon>Chitinophagaceae</taxon>
        <taxon>Chitinophaga</taxon>
    </lineage>
</organism>
<protein>
    <recommendedName>
        <fullName evidence="4">DUF1161 domain-containing protein</fullName>
    </recommendedName>
</protein>
<evidence type="ECO:0000313" key="3">
    <source>
        <dbReference type="Proteomes" id="UP000570474"/>
    </source>
</evidence>
<keyword evidence="1" id="KW-0732">Signal</keyword>
<evidence type="ECO:0000313" key="2">
    <source>
        <dbReference type="EMBL" id="NLR66840.1"/>
    </source>
</evidence>
<gene>
    <name evidence="2" type="ORF">HGH92_21205</name>
</gene>
<dbReference type="RefSeq" id="WP_168872742.1">
    <property type="nucleotide sequence ID" value="NZ_JABAIA010000002.1"/>
</dbReference>
<dbReference type="Proteomes" id="UP000570474">
    <property type="component" value="Unassembled WGS sequence"/>
</dbReference>
<dbReference type="EMBL" id="JABAIA010000002">
    <property type="protein sequence ID" value="NLR66840.1"/>
    <property type="molecule type" value="Genomic_DNA"/>
</dbReference>
<reference evidence="2 3" key="1">
    <citation type="submission" date="2020-04" db="EMBL/GenBank/DDBJ databases">
        <authorList>
            <person name="Yin C."/>
        </authorList>
    </citation>
    <scope>NUCLEOTIDE SEQUENCE [LARGE SCALE GENOMIC DNA]</scope>
    <source>
        <strain evidence="2 3">Ae27</strain>
    </source>
</reference>
<comment type="caution">
    <text evidence="2">The sequence shown here is derived from an EMBL/GenBank/DDBJ whole genome shotgun (WGS) entry which is preliminary data.</text>
</comment>
<name>A0A847RM05_9BACT</name>
<accession>A0A847RM05</accession>
<proteinExistence type="predicted"/>
<sequence>MKKVKVLLSAVAVVAIVAGAVASKARVAAKLYVPIATPGLCETTIDHVSTVGTDLSFNDYASTVAGPCEKINVFRAPNN</sequence>
<evidence type="ECO:0000256" key="1">
    <source>
        <dbReference type="SAM" id="SignalP"/>
    </source>
</evidence>